<evidence type="ECO:0000256" key="3">
    <source>
        <dbReference type="ARBA" id="ARBA00022692"/>
    </source>
</evidence>
<dbReference type="PANTHER" id="PTHR21716:SF68">
    <property type="entry name" value="TRANSPORT PROTEIN YTVI-RELATED"/>
    <property type="match status" value="1"/>
</dbReference>
<feature type="transmembrane region" description="Helical" evidence="6">
    <location>
        <begin position="9"/>
        <end position="27"/>
    </location>
</feature>
<keyword evidence="5 6" id="KW-0472">Membrane</keyword>
<protein>
    <submittedName>
        <fullName evidence="7">Sporulation integral membrane protein YtvI</fullName>
    </submittedName>
</protein>
<comment type="subcellular location">
    <subcellularLocation>
        <location evidence="1">Membrane</location>
        <topology evidence="1">Multi-pass membrane protein</topology>
    </subcellularLocation>
</comment>
<evidence type="ECO:0000313" key="8">
    <source>
        <dbReference type="Proteomes" id="UP000823921"/>
    </source>
</evidence>
<organism evidence="7 8">
    <name type="scientific">Candidatus Flavonifractor intestinigallinarum</name>
    <dbReference type="NCBI Taxonomy" id="2838586"/>
    <lineage>
        <taxon>Bacteria</taxon>
        <taxon>Bacillati</taxon>
        <taxon>Bacillota</taxon>
        <taxon>Clostridia</taxon>
        <taxon>Eubacteriales</taxon>
        <taxon>Oscillospiraceae</taxon>
        <taxon>Flavonifractor</taxon>
    </lineage>
</organism>
<comment type="caution">
    <text evidence="7">The sequence shown here is derived from an EMBL/GenBank/DDBJ whole genome shotgun (WGS) entry which is preliminary data.</text>
</comment>
<dbReference type="PANTHER" id="PTHR21716">
    <property type="entry name" value="TRANSMEMBRANE PROTEIN"/>
    <property type="match status" value="1"/>
</dbReference>
<feature type="transmembrane region" description="Helical" evidence="6">
    <location>
        <begin position="320"/>
        <end position="346"/>
    </location>
</feature>
<feature type="transmembrane region" description="Helical" evidence="6">
    <location>
        <begin position="33"/>
        <end position="55"/>
    </location>
</feature>
<comment type="similarity">
    <text evidence="2">Belongs to the autoinducer-2 exporter (AI-2E) (TC 2.A.86) family.</text>
</comment>
<feature type="transmembrane region" description="Helical" evidence="6">
    <location>
        <begin position="67"/>
        <end position="89"/>
    </location>
</feature>
<feature type="transmembrane region" description="Helical" evidence="6">
    <location>
        <begin position="218"/>
        <end position="240"/>
    </location>
</feature>
<feature type="transmembrane region" description="Helical" evidence="6">
    <location>
        <begin position="154"/>
        <end position="183"/>
    </location>
</feature>
<dbReference type="InterPro" id="IPR014227">
    <property type="entry name" value="YtvI-like"/>
</dbReference>
<evidence type="ECO:0000256" key="4">
    <source>
        <dbReference type="ARBA" id="ARBA00022989"/>
    </source>
</evidence>
<dbReference type="GO" id="GO:0055085">
    <property type="term" value="P:transmembrane transport"/>
    <property type="evidence" value="ECO:0007669"/>
    <property type="project" value="TreeGrafter"/>
</dbReference>
<dbReference type="AlphaFoldDB" id="A0A9D2MLW3"/>
<evidence type="ECO:0000256" key="2">
    <source>
        <dbReference type="ARBA" id="ARBA00009773"/>
    </source>
</evidence>
<evidence type="ECO:0000256" key="5">
    <source>
        <dbReference type="ARBA" id="ARBA00023136"/>
    </source>
</evidence>
<dbReference type="Proteomes" id="UP000823921">
    <property type="component" value="Unassembled WGS sequence"/>
</dbReference>
<reference evidence="7" key="1">
    <citation type="journal article" date="2021" name="PeerJ">
        <title>Extensive microbial diversity within the chicken gut microbiome revealed by metagenomics and culture.</title>
        <authorList>
            <person name="Gilroy R."/>
            <person name="Ravi A."/>
            <person name="Getino M."/>
            <person name="Pursley I."/>
            <person name="Horton D.L."/>
            <person name="Alikhan N.F."/>
            <person name="Baker D."/>
            <person name="Gharbi K."/>
            <person name="Hall N."/>
            <person name="Watson M."/>
            <person name="Adriaenssens E.M."/>
            <person name="Foster-Nyarko E."/>
            <person name="Jarju S."/>
            <person name="Secka A."/>
            <person name="Antonio M."/>
            <person name="Oren A."/>
            <person name="Chaudhuri R.R."/>
            <person name="La Ragione R."/>
            <person name="Hildebrand F."/>
            <person name="Pallen M.J."/>
        </authorList>
    </citation>
    <scope>NUCLEOTIDE SEQUENCE</scope>
    <source>
        <strain evidence="7">CHK192-8294</strain>
    </source>
</reference>
<keyword evidence="4 6" id="KW-1133">Transmembrane helix</keyword>
<evidence type="ECO:0000313" key="7">
    <source>
        <dbReference type="EMBL" id="HJB80835.1"/>
    </source>
</evidence>
<evidence type="ECO:0000256" key="1">
    <source>
        <dbReference type="ARBA" id="ARBA00004141"/>
    </source>
</evidence>
<dbReference type="GO" id="GO:0016020">
    <property type="term" value="C:membrane"/>
    <property type="evidence" value="ECO:0007669"/>
    <property type="project" value="UniProtKB-SubCell"/>
</dbReference>
<accession>A0A9D2MLW3</accession>
<keyword evidence="3 6" id="KW-0812">Transmembrane</keyword>
<dbReference type="Pfam" id="PF01594">
    <property type="entry name" value="AI-2E_transport"/>
    <property type="match status" value="1"/>
</dbReference>
<feature type="transmembrane region" description="Helical" evidence="6">
    <location>
        <begin position="280"/>
        <end position="300"/>
    </location>
</feature>
<dbReference type="EMBL" id="DWXO01000075">
    <property type="protein sequence ID" value="HJB80835.1"/>
    <property type="molecule type" value="Genomic_DNA"/>
</dbReference>
<sequence length="360" mass="39039">MAEDRYLRWVVRLLWIGLILAAIWAGLRWVLPWLAPFLTAGVLAWLLEPAVGWLIRLVRLPRRWAAALCVLGAAGLAGGLGALLAWRLWYELVALLGRMPSLLTQLSAWVEQGEVWLYRLFVALPAELREPAREAVEGAVRGVLAFPAWAGETLAGWAGGLLTALPSAGLFLFTAFLAAYFLLAGRPGLQAAARQLPVVWQERLRRWRRAASGAAGSWLRAQGLLILLTYGEIAVGLLVLRVEPALLLAGLIALVDALPIFGSGAVLLPWSLGALLAGRIPLGLGLIVLYGVVTLVRGVLEPRLLGKRIGLPPLVSLVSMYVGSQIFGVLGMILMPVLAMMGWQIWLDRDGGMEKKEGRL</sequence>
<feature type="transmembrane region" description="Helical" evidence="6">
    <location>
        <begin position="246"/>
        <end position="268"/>
    </location>
</feature>
<evidence type="ECO:0000256" key="6">
    <source>
        <dbReference type="SAM" id="Phobius"/>
    </source>
</evidence>
<proteinExistence type="inferred from homology"/>
<name>A0A9D2MLW3_9FIRM</name>
<reference evidence="7" key="2">
    <citation type="submission" date="2021-04" db="EMBL/GenBank/DDBJ databases">
        <authorList>
            <person name="Gilroy R."/>
        </authorList>
    </citation>
    <scope>NUCLEOTIDE SEQUENCE</scope>
    <source>
        <strain evidence="7">CHK192-8294</strain>
    </source>
</reference>
<gene>
    <name evidence="7" type="primary">ytvI</name>
    <name evidence="7" type="ORF">H9712_07605</name>
</gene>
<dbReference type="InterPro" id="IPR002549">
    <property type="entry name" value="AI-2E-like"/>
</dbReference>
<dbReference type="NCBIfam" id="TIGR02872">
    <property type="entry name" value="spore_ytvI"/>
    <property type="match status" value="1"/>
</dbReference>